<proteinExistence type="predicted"/>
<organism evidence="1 2">
    <name type="scientific">Coniosporium uncinatum</name>
    <dbReference type="NCBI Taxonomy" id="93489"/>
    <lineage>
        <taxon>Eukaryota</taxon>
        <taxon>Fungi</taxon>
        <taxon>Dikarya</taxon>
        <taxon>Ascomycota</taxon>
        <taxon>Pezizomycotina</taxon>
        <taxon>Dothideomycetes</taxon>
        <taxon>Dothideomycetes incertae sedis</taxon>
        <taxon>Coniosporium</taxon>
    </lineage>
</organism>
<accession>A0ACC3CW85</accession>
<evidence type="ECO:0000313" key="2">
    <source>
        <dbReference type="Proteomes" id="UP001186974"/>
    </source>
</evidence>
<gene>
    <name evidence="1" type="ORF">LTS18_013344</name>
</gene>
<sequence length="409" mass="45731">MDPWTQSGDFAAYYENLSKACREVMGEKGAYFNTPQTAADMNSILDAIGQREMYYWGFSYGTTLGQTYAQMFPERVHRVIIDGVSHQAPWYNNELLVPDDVSSTDAVYDGFVKECFKAGDACALAAGHTSAKELHENLTSSLLALYDDPIPVYINASLHGEITFFDVAWDAIFPSLYKPTGWPQLAENLAALLKGNYTAPFLAWALPENVWSDLYEANMVIVNSDRAPRDQLTRKKLTRPEILDVLAKYHNTSKIAGDTEADGLFELESWQYDRTHSFVPAERVETAHPLLILSTTLDPICPLISAQKANKVYVDSVLLEQKSMGHCSVSMPSKCTAKHVRKYFDTGVLPEIGTTCEIDEPYFPGSKTSLKASDMDSDEEELAHALRALAEDPPWSKSSFPRRHRQSKV</sequence>
<dbReference type="Proteomes" id="UP001186974">
    <property type="component" value="Unassembled WGS sequence"/>
</dbReference>
<reference evidence="1" key="1">
    <citation type="submission" date="2024-09" db="EMBL/GenBank/DDBJ databases">
        <title>Black Yeasts Isolated from many extreme environments.</title>
        <authorList>
            <person name="Coleine C."/>
            <person name="Stajich J.E."/>
            <person name="Selbmann L."/>
        </authorList>
    </citation>
    <scope>NUCLEOTIDE SEQUENCE</scope>
    <source>
        <strain evidence="1">CCFEE 5737</strain>
    </source>
</reference>
<keyword evidence="2" id="KW-1185">Reference proteome</keyword>
<comment type="caution">
    <text evidence="1">The sequence shown here is derived from an EMBL/GenBank/DDBJ whole genome shotgun (WGS) entry which is preliminary data.</text>
</comment>
<name>A0ACC3CW85_9PEZI</name>
<evidence type="ECO:0000313" key="1">
    <source>
        <dbReference type="EMBL" id="KAK3046527.1"/>
    </source>
</evidence>
<protein>
    <submittedName>
        <fullName evidence="1">Uncharacterized protein</fullName>
    </submittedName>
</protein>
<dbReference type="EMBL" id="JAWDJW010010448">
    <property type="protein sequence ID" value="KAK3046527.1"/>
    <property type="molecule type" value="Genomic_DNA"/>
</dbReference>